<dbReference type="EMBL" id="JBIRUI010000010">
    <property type="protein sequence ID" value="MFI1716412.1"/>
    <property type="molecule type" value="Genomic_DNA"/>
</dbReference>
<keyword evidence="3" id="KW-1185">Reference proteome</keyword>
<accession>A0ABW7UDK1</accession>
<dbReference type="InterPro" id="IPR041581">
    <property type="entry name" value="Glyoxalase_6"/>
</dbReference>
<organism evidence="2 3">
    <name type="scientific">Streptomyces litmocidini</name>
    <dbReference type="NCBI Taxonomy" id="67318"/>
    <lineage>
        <taxon>Bacteria</taxon>
        <taxon>Bacillati</taxon>
        <taxon>Actinomycetota</taxon>
        <taxon>Actinomycetes</taxon>
        <taxon>Kitasatosporales</taxon>
        <taxon>Streptomycetaceae</taxon>
        <taxon>Streptomyces</taxon>
    </lineage>
</organism>
<protein>
    <submittedName>
        <fullName evidence="2">VOC family protein</fullName>
    </submittedName>
</protein>
<comment type="caution">
    <text evidence="2">The sequence shown here is derived from an EMBL/GenBank/DDBJ whole genome shotgun (WGS) entry which is preliminary data.</text>
</comment>
<evidence type="ECO:0000259" key="1">
    <source>
        <dbReference type="Pfam" id="PF18029"/>
    </source>
</evidence>
<feature type="domain" description="Glyoxalase-like" evidence="1">
    <location>
        <begin position="12"/>
        <end position="131"/>
    </location>
</feature>
<dbReference type="InterPro" id="IPR029068">
    <property type="entry name" value="Glyas_Bleomycin-R_OHBP_Dase"/>
</dbReference>
<dbReference type="Proteomes" id="UP001611339">
    <property type="component" value="Unassembled WGS sequence"/>
</dbReference>
<sequence length="136" mass="14413">MHAPYPRLLVTRFADCFRFYAAVLPPLAGADLDKGGPDGPYANWEADGRGVLVLFDRAAMASVLGTGDLPARPEPAQDAAMLVLRVDDVDGALALCLASGGTPVLGATDRPEWGPGLRTAHLRDPEGRLIELQSYS</sequence>
<dbReference type="Pfam" id="PF18029">
    <property type="entry name" value="Glyoxalase_6"/>
    <property type="match status" value="1"/>
</dbReference>
<name>A0ABW7UDK1_9ACTN</name>
<evidence type="ECO:0000313" key="2">
    <source>
        <dbReference type="EMBL" id="MFI1716412.1"/>
    </source>
</evidence>
<dbReference type="RefSeq" id="WP_398710858.1">
    <property type="nucleotide sequence ID" value="NZ_JBIRUI010000010.1"/>
</dbReference>
<gene>
    <name evidence="2" type="ORF">ACH407_22925</name>
</gene>
<reference evidence="2 3" key="1">
    <citation type="submission" date="2024-10" db="EMBL/GenBank/DDBJ databases">
        <title>The Natural Products Discovery Center: Release of the First 8490 Sequenced Strains for Exploring Actinobacteria Biosynthetic Diversity.</title>
        <authorList>
            <person name="Kalkreuter E."/>
            <person name="Kautsar S.A."/>
            <person name="Yang D."/>
            <person name="Bader C.D."/>
            <person name="Teijaro C.N."/>
            <person name="Fluegel L."/>
            <person name="Davis C.M."/>
            <person name="Simpson J.R."/>
            <person name="Lauterbach L."/>
            <person name="Steele A.D."/>
            <person name="Gui C."/>
            <person name="Meng S."/>
            <person name="Li G."/>
            <person name="Viehrig K."/>
            <person name="Ye F."/>
            <person name="Su P."/>
            <person name="Kiefer A.F."/>
            <person name="Nichols A."/>
            <person name="Cepeda A.J."/>
            <person name="Yan W."/>
            <person name="Fan B."/>
            <person name="Jiang Y."/>
            <person name="Adhikari A."/>
            <person name="Zheng C.-J."/>
            <person name="Schuster L."/>
            <person name="Cowan T.M."/>
            <person name="Smanski M.J."/>
            <person name="Chevrette M.G."/>
            <person name="De Carvalho L.P.S."/>
            <person name="Shen B."/>
        </authorList>
    </citation>
    <scope>NUCLEOTIDE SEQUENCE [LARGE SCALE GENOMIC DNA]</scope>
    <source>
        <strain evidence="2 3">NPDC020602</strain>
    </source>
</reference>
<evidence type="ECO:0000313" key="3">
    <source>
        <dbReference type="Proteomes" id="UP001611339"/>
    </source>
</evidence>
<dbReference type="SUPFAM" id="SSF54593">
    <property type="entry name" value="Glyoxalase/Bleomycin resistance protein/Dihydroxybiphenyl dioxygenase"/>
    <property type="match status" value="1"/>
</dbReference>
<dbReference type="Gene3D" id="3.10.180.10">
    <property type="entry name" value="2,3-Dihydroxybiphenyl 1,2-Dioxygenase, domain 1"/>
    <property type="match status" value="1"/>
</dbReference>
<proteinExistence type="predicted"/>